<dbReference type="GO" id="GO:0006260">
    <property type="term" value="P:DNA replication"/>
    <property type="evidence" value="ECO:0007669"/>
    <property type="project" value="TreeGrafter"/>
</dbReference>
<dbReference type="Proteomes" id="UP000324974">
    <property type="component" value="Chromosome"/>
</dbReference>
<evidence type="ECO:0000259" key="1">
    <source>
        <dbReference type="Pfam" id="PF01695"/>
    </source>
</evidence>
<evidence type="ECO:0000313" key="3">
    <source>
        <dbReference type="Proteomes" id="UP000324974"/>
    </source>
</evidence>
<dbReference type="InterPro" id="IPR027417">
    <property type="entry name" value="P-loop_NTPase"/>
</dbReference>
<organism evidence="2 3">
    <name type="scientific">Limnoglobus roseus</name>
    <dbReference type="NCBI Taxonomy" id="2598579"/>
    <lineage>
        <taxon>Bacteria</taxon>
        <taxon>Pseudomonadati</taxon>
        <taxon>Planctomycetota</taxon>
        <taxon>Planctomycetia</taxon>
        <taxon>Gemmatales</taxon>
        <taxon>Gemmataceae</taxon>
        <taxon>Limnoglobus</taxon>
    </lineage>
</organism>
<sequence>MIAMEENTTALACEKHGAQTAKIWRLTDSADWSPARCPECLREQEEAELARKQEQERKAGVQARERAIARHIGECMVPLRFAGDTFDTYHPTCPKGGAALETCRRYAEGFATQSAGLILCGLAGTGKTHLACSIVSHVIRHHGKSARFMKTAQAVRVVKETYSRNSSLTEQEAITSFRRFDLLVLDEVGVQFGSEAEKNILFEIINERYENLLPTILISNLAVPALESFVGERVIDRMRENGGRVIVFDWPSYRNNPPA</sequence>
<dbReference type="SUPFAM" id="SSF52540">
    <property type="entry name" value="P-loop containing nucleoside triphosphate hydrolases"/>
    <property type="match status" value="1"/>
</dbReference>
<dbReference type="InterPro" id="IPR002611">
    <property type="entry name" value="IstB_ATP-bd"/>
</dbReference>
<dbReference type="OrthoDB" id="9776217at2"/>
<name>A0A5C1AKK2_9BACT</name>
<dbReference type="AlphaFoldDB" id="A0A5C1AKK2"/>
<dbReference type="Gene3D" id="3.40.50.300">
    <property type="entry name" value="P-loop containing nucleotide triphosphate hydrolases"/>
    <property type="match status" value="1"/>
</dbReference>
<feature type="domain" description="IstB-like ATP-binding" evidence="1">
    <location>
        <begin position="110"/>
        <end position="233"/>
    </location>
</feature>
<dbReference type="PANTHER" id="PTHR30050">
    <property type="entry name" value="CHROMOSOMAL REPLICATION INITIATOR PROTEIN DNAA"/>
    <property type="match status" value="1"/>
</dbReference>
<evidence type="ECO:0000313" key="2">
    <source>
        <dbReference type="EMBL" id="QEL18733.1"/>
    </source>
</evidence>
<dbReference type="RefSeq" id="WP_149113203.1">
    <property type="nucleotide sequence ID" value="NZ_CP042425.1"/>
</dbReference>
<dbReference type="EMBL" id="CP042425">
    <property type="protein sequence ID" value="QEL18733.1"/>
    <property type="molecule type" value="Genomic_DNA"/>
</dbReference>
<dbReference type="GO" id="GO:0005524">
    <property type="term" value="F:ATP binding"/>
    <property type="evidence" value="ECO:0007669"/>
    <property type="project" value="InterPro"/>
</dbReference>
<dbReference type="Pfam" id="PF01695">
    <property type="entry name" value="IstB_IS21"/>
    <property type="match status" value="1"/>
</dbReference>
<keyword evidence="3" id="KW-1185">Reference proteome</keyword>
<gene>
    <name evidence="2" type="ORF">PX52LOC_05769</name>
</gene>
<dbReference type="KEGG" id="lrs:PX52LOC_05769"/>
<proteinExistence type="predicted"/>
<accession>A0A5C1AKK2</accession>
<reference evidence="3" key="1">
    <citation type="submission" date="2019-08" db="EMBL/GenBank/DDBJ databases">
        <title>Limnoglobus roseus gen. nov., sp. nov., a novel freshwater planctomycete with a giant genome from the family Gemmataceae.</title>
        <authorList>
            <person name="Kulichevskaya I.S."/>
            <person name="Naumoff D.G."/>
            <person name="Miroshnikov K."/>
            <person name="Ivanova A."/>
            <person name="Philippov D.A."/>
            <person name="Hakobyan A."/>
            <person name="Rijpstra I.C."/>
            <person name="Sinninghe Damste J.S."/>
            <person name="Liesack W."/>
            <person name="Dedysh S.N."/>
        </authorList>
    </citation>
    <scope>NUCLEOTIDE SEQUENCE [LARGE SCALE GENOMIC DNA]</scope>
    <source>
        <strain evidence="3">PX52</strain>
    </source>
</reference>
<protein>
    <submittedName>
        <fullName evidence="2">ATPase AAA</fullName>
    </submittedName>
</protein>
<dbReference type="PANTHER" id="PTHR30050:SF4">
    <property type="entry name" value="ATP-BINDING PROTEIN RV3427C IN INSERTION SEQUENCE-RELATED"/>
    <property type="match status" value="1"/>
</dbReference>